<reference evidence="2" key="1">
    <citation type="submission" date="2017-10" db="EMBL/GenBank/DDBJ databases">
        <title>Rapid genome shrinkage in a self-fertile nematode reveals novel sperm competition proteins.</title>
        <authorList>
            <person name="Yin D."/>
            <person name="Schwarz E.M."/>
            <person name="Thomas C.G."/>
            <person name="Felde R.L."/>
            <person name="Korf I.F."/>
            <person name="Cutter A.D."/>
            <person name="Schartner C.M."/>
            <person name="Ralston E.J."/>
            <person name="Meyer B.J."/>
            <person name="Haag E.S."/>
        </authorList>
    </citation>
    <scope>NUCLEOTIDE SEQUENCE [LARGE SCALE GENOMIC DNA]</scope>
    <source>
        <strain evidence="2">JU1422</strain>
    </source>
</reference>
<proteinExistence type="predicted"/>
<evidence type="ECO:0000313" key="2">
    <source>
        <dbReference type="Proteomes" id="UP000230233"/>
    </source>
</evidence>
<dbReference type="EMBL" id="PDUG01000006">
    <property type="protein sequence ID" value="PIC18142.1"/>
    <property type="molecule type" value="Genomic_DNA"/>
</dbReference>
<dbReference type="Proteomes" id="UP000230233">
    <property type="component" value="Chromosome X"/>
</dbReference>
<name>A0A2G5ST46_9PELO</name>
<gene>
    <name evidence="1" type="primary">Cnig_chr_X.g24143</name>
    <name evidence="1" type="ORF">B9Z55_024143</name>
</gene>
<sequence>MKYFLKSLTISSSFYCEKHWITMIFLLYLFVGQSSSSTRIDQTYEHMYKHSSEKNSIDVRNVNNVLLEFKLSRDMNSVAELE</sequence>
<evidence type="ECO:0000313" key="1">
    <source>
        <dbReference type="EMBL" id="PIC18142.1"/>
    </source>
</evidence>
<dbReference type="AlphaFoldDB" id="A0A2G5ST46"/>
<keyword evidence="2" id="KW-1185">Reference proteome</keyword>
<accession>A0A2G5ST46</accession>
<protein>
    <submittedName>
        <fullName evidence="1">Uncharacterized protein</fullName>
    </submittedName>
</protein>
<organism evidence="1 2">
    <name type="scientific">Caenorhabditis nigoni</name>
    <dbReference type="NCBI Taxonomy" id="1611254"/>
    <lineage>
        <taxon>Eukaryota</taxon>
        <taxon>Metazoa</taxon>
        <taxon>Ecdysozoa</taxon>
        <taxon>Nematoda</taxon>
        <taxon>Chromadorea</taxon>
        <taxon>Rhabditida</taxon>
        <taxon>Rhabditina</taxon>
        <taxon>Rhabditomorpha</taxon>
        <taxon>Rhabditoidea</taxon>
        <taxon>Rhabditidae</taxon>
        <taxon>Peloderinae</taxon>
        <taxon>Caenorhabditis</taxon>
    </lineage>
</organism>
<comment type="caution">
    <text evidence="1">The sequence shown here is derived from an EMBL/GenBank/DDBJ whole genome shotgun (WGS) entry which is preliminary data.</text>
</comment>